<dbReference type="Proteomes" id="UP000484885">
    <property type="component" value="Unassembled WGS sequence"/>
</dbReference>
<feature type="transmembrane region" description="Helical" evidence="1">
    <location>
        <begin position="12"/>
        <end position="32"/>
    </location>
</feature>
<evidence type="ECO:0000313" key="2">
    <source>
        <dbReference type="EMBL" id="NDY94799.1"/>
    </source>
</evidence>
<accession>A0A845VBY6</accession>
<dbReference type="Pfam" id="PF10003">
    <property type="entry name" value="DUF2244"/>
    <property type="match status" value="1"/>
</dbReference>
<dbReference type="RefSeq" id="WP_164210182.1">
    <property type="nucleotide sequence ID" value="NZ_JAAGSC010000031.1"/>
</dbReference>
<keyword evidence="1" id="KW-1133">Transmembrane helix</keyword>
<evidence type="ECO:0000313" key="3">
    <source>
        <dbReference type="Proteomes" id="UP000484885"/>
    </source>
</evidence>
<dbReference type="EMBL" id="JAAGSC010000031">
    <property type="protein sequence ID" value="NDY94799.1"/>
    <property type="molecule type" value="Genomic_DNA"/>
</dbReference>
<feature type="transmembrane region" description="Helical" evidence="1">
    <location>
        <begin position="38"/>
        <end position="56"/>
    </location>
</feature>
<reference evidence="2 3" key="1">
    <citation type="submission" date="2020-02" db="EMBL/GenBank/DDBJ databases">
        <authorList>
            <person name="Zhang X.-Y."/>
        </authorList>
    </citation>
    <scope>NUCLEOTIDE SEQUENCE [LARGE SCALE GENOMIC DNA]</scope>
    <source>
        <strain evidence="2 3">C33</strain>
    </source>
</reference>
<keyword evidence="1" id="KW-0472">Membrane</keyword>
<sequence>MIEAMSNVSMTLDRLMAVFAGLCLVTLLVVAWPVLMGLWPILVVALLHLLAVGWCFRSAWRRNWARERLWIEGDRLVVEHFRAGHKERSEWPAAWVRIQTERGRFAELHVFVSNQGRRREIGAFLPVGERAQLARMLDRALRPQSAWGSAKPIQVS</sequence>
<proteinExistence type="predicted"/>
<organism evidence="2 3">
    <name type="scientific">Wenzhouxiangella limi</name>
    <dbReference type="NCBI Taxonomy" id="2707351"/>
    <lineage>
        <taxon>Bacteria</taxon>
        <taxon>Pseudomonadati</taxon>
        <taxon>Pseudomonadota</taxon>
        <taxon>Gammaproteobacteria</taxon>
        <taxon>Chromatiales</taxon>
        <taxon>Wenzhouxiangellaceae</taxon>
        <taxon>Wenzhouxiangella</taxon>
    </lineage>
</organism>
<dbReference type="AlphaFoldDB" id="A0A845VBY6"/>
<dbReference type="InterPro" id="IPR019253">
    <property type="entry name" value="DUF2244_TM"/>
</dbReference>
<protein>
    <submittedName>
        <fullName evidence="2">DUF2244 domain-containing protein</fullName>
    </submittedName>
</protein>
<name>A0A845VBY6_9GAMM</name>
<keyword evidence="3" id="KW-1185">Reference proteome</keyword>
<gene>
    <name evidence="2" type="ORF">G3I74_03545</name>
</gene>
<comment type="caution">
    <text evidence="2">The sequence shown here is derived from an EMBL/GenBank/DDBJ whole genome shotgun (WGS) entry which is preliminary data.</text>
</comment>
<keyword evidence="1" id="KW-0812">Transmembrane</keyword>
<evidence type="ECO:0000256" key="1">
    <source>
        <dbReference type="SAM" id="Phobius"/>
    </source>
</evidence>